<accession>A0A090T0U7</accession>
<dbReference type="Gene3D" id="1.20.1050.10">
    <property type="match status" value="1"/>
</dbReference>
<keyword evidence="2" id="KW-0808">Transferase</keyword>
<dbReference type="GO" id="GO:0004364">
    <property type="term" value="F:glutathione transferase activity"/>
    <property type="evidence" value="ECO:0007669"/>
    <property type="project" value="UniProtKB-EC"/>
</dbReference>
<dbReference type="SUPFAM" id="SSF47616">
    <property type="entry name" value="GST C-terminal domain-like"/>
    <property type="match status" value="1"/>
</dbReference>
<dbReference type="PROSITE" id="PS50405">
    <property type="entry name" value="GST_CTER"/>
    <property type="match status" value="1"/>
</dbReference>
<sequence>MFLPKLDKQLGQSKYVATDNYTIADISAYIFVFVAVNALKVDVFETNQNIKRWFDDVSSRPALQN</sequence>
<proteinExistence type="predicted"/>
<name>A0A090T0U7_9VIBR</name>
<dbReference type="EMBL" id="BBMT01000003">
    <property type="protein sequence ID" value="GAL33541.1"/>
    <property type="molecule type" value="Genomic_DNA"/>
</dbReference>
<reference evidence="2 3" key="2">
    <citation type="submission" date="2014-09" db="EMBL/GenBank/DDBJ databases">
        <authorList>
            <consortium name="NBRP consortium"/>
            <person name="Sawabe T."/>
            <person name="Meirelles P."/>
            <person name="Nakanishi M."/>
            <person name="Sayaka M."/>
            <person name="Hattori M."/>
            <person name="Ohkuma M."/>
        </authorList>
    </citation>
    <scope>NUCLEOTIDE SEQUENCE [LARGE SCALE GENOMIC DNA]</scope>
    <source>
        <strain evidence="2 3">JCM 19240</strain>
    </source>
</reference>
<dbReference type="InterPro" id="IPR036282">
    <property type="entry name" value="Glutathione-S-Trfase_C_sf"/>
</dbReference>
<reference evidence="2 3" key="1">
    <citation type="submission" date="2014-09" db="EMBL/GenBank/DDBJ databases">
        <title>Vibrio maritimus JCM 19240. (C210) whole genome shotgun sequence.</title>
        <authorList>
            <person name="Sawabe T."/>
            <person name="Meirelles P."/>
            <person name="Nakanishi M."/>
            <person name="Sayaka M."/>
            <person name="Hattori M."/>
            <person name="Ohkuma M."/>
        </authorList>
    </citation>
    <scope>NUCLEOTIDE SEQUENCE [LARGE SCALE GENOMIC DNA]</scope>
    <source>
        <strain evidence="2 3">JCM 19240</strain>
    </source>
</reference>
<comment type="caution">
    <text evidence="2">The sequence shown here is derived from an EMBL/GenBank/DDBJ whole genome shotgun (WGS) entry which is preliminary data.</text>
</comment>
<dbReference type="InterPro" id="IPR004046">
    <property type="entry name" value="GST_C"/>
</dbReference>
<dbReference type="Proteomes" id="UP000029224">
    <property type="component" value="Unassembled WGS sequence"/>
</dbReference>
<organism evidence="2 3">
    <name type="scientific">Vibrio maritimus</name>
    <dbReference type="NCBI Taxonomy" id="990268"/>
    <lineage>
        <taxon>Bacteria</taxon>
        <taxon>Pseudomonadati</taxon>
        <taxon>Pseudomonadota</taxon>
        <taxon>Gammaproteobacteria</taxon>
        <taxon>Vibrionales</taxon>
        <taxon>Vibrionaceae</taxon>
        <taxon>Vibrio</taxon>
    </lineage>
</organism>
<dbReference type="AlphaFoldDB" id="A0A090T0U7"/>
<protein>
    <submittedName>
        <fullName evidence="2">Glutathione S-transferase</fullName>
        <ecNumber evidence="2">2.5.1.18</ecNumber>
    </submittedName>
</protein>
<feature type="domain" description="GST C-terminal" evidence="1">
    <location>
        <begin position="1"/>
        <end position="65"/>
    </location>
</feature>
<dbReference type="Pfam" id="PF00043">
    <property type="entry name" value="GST_C"/>
    <property type="match status" value="1"/>
</dbReference>
<evidence type="ECO:0000313" key="2">
    <source>
        <dbReference type="EMBL" id="GAL33541.1"/>
    </source>
</evidence>
<dbReference type="InterPro" id="IPR010987">
    <property type="entry name" value="Glutathione-S-Trfase_C-like"/>
</dbReference>
<gene>
    <name evidence="2" type="ORF">JCM19240_2237</name>
</gene>
<keyword evidence="3" id="KW-1185">Reference proteome</keyword>
<dbReference type="EC" id="2.5.1.18" evidence="2"/>
<evidence type="ECO:0000259" key="1">
    <source>
        <dbReference type="PROSITE" id="PS50405"/>
    </source>
</evidence>
<evidence type="ECO:0000313" key="3">
    <source>
        <dbReference type="Proteomes" id="UP000029224"/>
    </source>
</evidence>